<evidence type="ECO:0000256" key="5">
    <source>
        <dbReference type="ARBA" id="ARBA00022692"/>
    </source>
</evidence>
<evidence type="ECO:0000256" key="7">
    <source>
        <dbReference type="ARBA" id="ARBA00022840"/>
    </source>
</evidence>
<dbReference type="PANTHER" id="PTHR11384">
    <property type="entry name" value="ATP-BINDING CASSETTE, SUB-FAMILY D MEMBER"/>
    <property type="match status" value="1"/>
</dbReference>
<evidence type="ECO:0000256" key="2">
    <source>
        <dbReference type="ARBA" id="ARBA00022448"/>
    </source>
</evidence>
<evidence type="ECO:0000256" key="1">
    <source>
        <dbReference type="ARBA" id="ARBA00004651"/>
    </source>
</evidence>
<dbReference type="CDD" id="cd03223">
    <property type="entry name" value="ABCD_peroxisomal_ALDP"/>
    <property type="match status" value="1"/>
</dbReference>
<keyword evidence="4" id="KW-0997">Cell inner membrane</keyword>
<protein>
    <submittedName>
        <fullName evidence="13">ABC transporter ATP-binding protein/permease</fullName>
    </submittedName>
</protein>
<feature type="transmembrane region" description="Helical" evidence="10">
    <location>
        <begin position="275"/>
        <end position="294"/>
    </location>
</feature>
<dbReference type="InterPro" id="IPR003593">
    <property type="entry name" value="AAA+_ATPase"/>
</dbReference>
<dbReference type="GO" id="GO:0005524">
    <property type="term" value="F:ATP binding"/>
    <property type="evidence" value="ECO:0007669"/>
    <property type="project" value="UniProtKB-KW"/>
</dbReference>
<dbReference type="Pfam" id="PF06472">
    <property type="entry name" value="ABC_membrane_2"/>
    <property type="match status" value="1"/>
</dbReference>
<keyword evidence="8 10" id="KW-1133">Transmembrane helix</keyword>
<dbReference type="Pfam" id="PF00005">
    <property type="entry name" value="ABC_tran"/>
    <property type="match status" value="1"/>
</dbReference>
<keyword evidence="2" id="KW-0813">Transport</keyword>
<evidence type="ECO:0000259" key="11">
    <source>
        <dbReference type="PROSITE" id="PS50893"/>
    </source>
</evidence>
<dbReference type="GO" id="GO:0140359">
    <property type="term" value="F:ABC-type transporter activity"/>
    <property type="evidence" value="ECO:0007669"/>
    <property type="project" value="InterPro"/>
</dbReference>
<feature type="transmembrane region" description="Helical" evidence="10">
    <location>
        <begin position="185"/>
        <end position="205"/>
    </location>
</feature>
<keyword evidence="7 13" id="KW-0067">ATP-binding</keyword>
<comment type="caution">
    <text evidence="13">The sequence shown here is derived from an EMBL/GenBank/DDBJ whole genome shotgun (WGS) entry which is preliminary data.</text>
</comment>
<dbReference type="GO" id="GO:0016887">
    <property type="term" value="F:ATP hydrolysis activity"/>
    <property type="evidence" value="ECO:0007669"/>
    <property type="project" value="InterPro"/>
</dbReference>
<dbReference type="PROSITE" id="PS50929">
    <property type="entry name" value="ABC_TM1F"/>
    <property type="match status" value="1"/>
</dbReference>
<evidence type="ECO:0000256" key="10">
    <source>
        <dbReference type="SAM" id="Phobius"/>
    </source>
</evidence>
<feature type="domain" description="ABC transmembrane type-1" evidence="12">
    <location>
        <begin position="45"/>
        <end position="329"/>
    </location>
</feature>
<evidence type="ECO:0000256" key="4">
    <source>
        <dbReference type="ARBA" id="ARBA00022519"/>
    </source>
</evidence>
<evidence type="ECO:0000313" key="14">
    <source>
        <dbReference type="Proteomes" id="UP000238655"/>
    </source>
</evidence>
<evidence type="ECO:0000256" key="6">
    <source>
        <dbReference type="ARBA" id="ARBA00022741"/>
    </source>
</evidence>
<evidence type="ECO:0000259" key="12">
    <source>
        <dbReference type="PROSITE" id="PS50929"/>
    </source>
</evidence>
<proteinExistence type="predicted"/>
<keyword evidence="9 10" id="KW-0472">Membrane</keyword>
<dbReference type="PANTHER" id="PTHR11384:SF59">
    <property type="entry name" value="LYSOSOMAL COBALAMIN TRANSPORTER ABCD4"/>
    <property type="match status" value="1"/>
</dbReference>
<evidence type="ECO:0000256" key="8">
    <source>
        <dbReference type="ARBA" id="ARBA00022989"/>
    </source>
</evidence>
<dbReference type="RefSeq" id="WP_089463647.1">
    <property type="nucleotide sequence ID" value="NZ_CM009577.1"/>
</dbReference>
<keyword evidence="6" id="KW-0547">Nucleotide-binding</keyword>
<dbReference type="SMART" id="SM00382">
    <property type="entry name" value="AAA"/>
    <property type="match status" value="1"/>
</dbReference>
<gene>
    <name evidence="13" type="ORF">C3743_37495</name>
</gene>
<dbReference type="Gene3D" id="3.40.50.300">
    <property type="entry name" value="P-loop containing nucleotide triphosphate hydrolases"/>
    <property type="match status" value="1"/>
</dbReference>
<name>A0A2S5DQB9_9BURK</name>
<dbReference type="InterPro" id="IPR003439">
    <property type="entry name" value="ABC_transporter-like_ATP-bd"/>
</dbReference>
<evidence type="ECO:0000256" key="9">
    <source>
        <dbReference type="ARBA" id="ARBA00023136"/>
    </source>
</evidence>
<evidence type="ECO:0000256" key="3">
    <source>
        <dbReference type="ARBA" id="ARBA00022475"/>
    </source>
</evidence>
<feature type="transmembrane region" description="Helical" evidence="10">
    <location>
        <begin position="79"/>
        <end position="98"/>
    </location>
</feature>
<dbReference type="SUPFAM" id="SSF52540">
    <property type="entry name" value="P-loop containing nucleoside triphosphate hydrolases"/>
    <property type="match status" value="1"/>
</dbReference>
<organism evidence="13 14">
    <name type="scientific">Burkholderia contaminans</name>
    <dbReference type="NCBI Taxonomy" id="488447"/>
    <lineage>
        <taxon>Bacteria</taxon>
        <taxon>Pseudomonadati</taxon>
        <taxon>Pseudomonadota</taxon>
        <taxon>Betaproteobacteria</taxon>
        <taxon>Burkholderiales</taxon>
        <taxon>Burkholderiaceae</taxon>
        <taxon>Burkholderia</taxon>
        <taxon>Burkholderia cepacia complex</taxon>
    </lineage>
</organism>
<dbReference type="PROSITE" id="PS50893">
    <property type="entry name" value="ABC_TRANSPORTER_2"/>
    <property type="match status" value="1"/>
</dbReference>
<keyword evidence="5 10" id="KW-0812">Transmembrane</keyword>
<evidence type="ECO:0000313" key="13">
    <source>
        <dbReference type="EMBL" id="POZ81299.1"/>
    </source>
</evidence>
<dbReference type="InterPro" id="IPR017871">
    <property type="entry name" value="ABC_transporter-like_CS"/>
</dbReference>
<dbReference type="InterPro" id="IPR025662">
    <property type="entry name" value="Sigma_54_int_dom_ATP-bd_1"/>
</dbReference>
<dbReference type="PROSITE" id="PS00675">
    <property type="entry name" value="SIGMA54_INTERACT_1"/>
    <property type="match status" value="1"/>
</dbReference>
<dbReference type="InterPro" id="IPR027417">
    <property type="entry name" value="P-loop_NTPase"/>
</dbReference>
<keyword evidence="3" id="KW-1003">Cell membrane</keyword>
<dbReference type="InterPro" id="IPR011527">
    <property type="entry name" value="ABC1_TM_dom"/>
</dbReference>
<sequence length="588" mass="65559">MFTATTQADPKDYSLNGRFFRRFIDISRPYWTRAGASRSWLALGIFIAFSLFEILLGGKVSILTRQMSDALVGRHELSYWRLFLLVTSIGLVINNGILSQFFDFVYTRLAIHWRAWMTNDLMSRYLGARTYYRIEQDGDVDNVDQRIQQEAGPFCNMAAMLPRIAIYSAGTLGIQGLLLRQISPLLFYGVIAYGIISAVVTWLLYRPLIRLNFDLTVSEAELRFGILHVRSNGETVALYRGESAEARSVARRLDKVVDIARGTARYAFIMRSTESLVGVVWTLLPVVILVPLYFSGKISFGVVTQGTASATLLLQGIQRVTTFMPIFASAAPHVVRLAQIVEKADAVNAAHADRAETIAYQEGNAIQLTRLTLQTPGRERTLLRGLSLAIGWGEHLLIMGQTGVGKSSLLRAVAGLWRTGSGTITMPPPRDVLFLPQRPYMLLGSLREQILYPETESTHTDQQLQALLEQVNLPDLARRHGGFNTVIDWSRVLSLGEQQRIGFARALAARARYVFLDEATSAVDLATERSLYRALALAGATYVSVGHRDSLLAYHQNVLRLQAEGAWQLLTAGQMQRETDRVKNEDAA</sequence>
<dbReference type="Gene3D" id="1.20.1560.10">
    <property type="entry name" value="ABC transporter type 1, transmembrane domain"/>
    <property type="match status" value="1"/>
</dbReference>
<dbReference type="InterPro" id="IPR036640">
    <property type="entry name" value="ABC1_TM_sf"/>
</dbReference>
<dbReference type="EMBL" id="PQVP01000003">
    <property type="protein sequence ID" value="POZ81299.1"/>
    <property type="molecule type" value="Genomic_DNA"/>
</dbReference>
<feature type="transmembrane region" description="Helical" evidence="10">
    <location>
        <begin position="39"/>
        <end position="58"/>
    </location>
</feature>
<dbReference type="GO" id="GO:0005886">
    <property type="term" value="C:plasma membrane"/>
    <property type="evidence" value="ECO:0007669"/>
    <property type="project" value="UniProtKB-SubCell"/>
</dbReference>
<dbReference type="Proteomes" id="UP000238655">
    <property type="component" value="Chromosome 3"/>
</dbReference>
<feature type="domain" description="ABC transporter" evidence="11">
    <location>
        <begin position="366"/>
        <end position="588"/>
    </location>
</feature>
<comment type="subcellular location">
    <subcellularLocation>
        <location evidence="1">Cell membrane</location>
        <topology evidence="1">Multi-pass membrane protein</topology>
    </subcellularLocation>
</comment>
<dbReference type="AlphaFoldDB" id="A0A2S5DQB9"/>
<reference evidence="13 14" key="1">
    <citation type="submission" date="2018-01" db="EMBL/GenBank/DDBJ databases">
        <title>Successful Treatment of Persistent Burkholderia cepacia Bacteremia with Ceftazidime-Avibactam.</title>
        <authorList>
            <person name="Tamma P."/>
            <person name="Fan Y."/>
            <person name="Bergman Y."/>
            <person name="Sick-Samuels A."/>
            <person name="Hsu A."/>
            <person name="Timp W."/>
            <person name="Simner P."/>
        </authorList>
    </citation>
    <scope>NUCLEOTIDE SEQUENCE [LARGE SCALE GENOMIC DNA]</scope>
    <source>
        <strain evidence="13 14">170816</strain>
    </source>
</reference>
<dbReference type="SUPFAM" id="SSF90123">
    <property type="entry name" value="ABC transporter transmembrane region"/>
    <property type="match status" value="1"/>
</dbReference>
<accession>A0A2S5DQB9</accession>
<dbReference type="InterPro" id="IPR050835">
    <property type="entry name" value="ABC_transporter_sub-D"/>
</dbReference>
<dbReference type="PROSITE" id="PS00211">
    <property type="entry name" value="ABC_TRANSPORTER_1"/>
    <property type="match status" value="1"/>
</dbReference>